<evidence type="ECO:0000313" key="3">
    <source>
        <dbReference type="Proteomes" id="UP000287651"/>
    </source>
</evidence>
<protein>
    <submittedName>
        <fullName evidence="2">Uncharacterized protein</fullName>
    </submittedName>
</protein>
<proteinExistence type="predicted"/>
<organism evidence="2 3">
    <name type="scientific">Ensete ventricosum</name>
    <name type="common">Abyssinian banana</name>
    <name type="synonym">Musa ensete</name>
    <dbReference type="NCBI Taxonomy" id="4639"/>
    <lineage>
        <taxon>Eukaryota</taxon>
        <taxon>Viridiplantae</taxon>
        <taxon>Streptophyta</taxon>
        <taxon>Embryophyta</taxon>
        <taxon>Tracheophyta</taxon>
        <taxon>Spermatophyta</taxon>
        <taxon>Magnoliopsida</taxon>
        <taxon>Liliopsida</taxon>
        <taxon>Zingiberales</taxon>
        <taxon>Musaceae</taxon>
        <taxon>Ensete</taxon>
    </lineage>
</organism>
<comment type="caution">
    <text evidence="2">The sequence shown here is derived from an EMBL/GenBank/DDBJ whole genome shotgun (WGS) entry which is preliminary data.</text>
</comment>
<feature type="compositionally biased region" description="Acidic residues" evidence="1">
    <location>
        <begin position="49"/>
        <end position="61"/>
    </location>
</feature>
<evidence type="ECO:0000313" key="2">
    <source>
        <dbReference type="EMBL" id="RRT75032.1"/>
    </source>
</evidence>
<accession>A0A427AFS9</accession>
<sequence length="75" mass="8530">MIDGFRAEVRKLKEEIGPITVTTTEARASEVALAHFRVRFPKLEVEEDPYATLPEDDDVPMEVEVPFDERDPPST</sequence>
<reference evidence="2 3" key="1">
    <citation type="journal article" date="2014" name="Agronomy (Basel)">
        <title>A Draft Genome Sequence for Ensete ventricosum, the Drought-Tolerant Tree Against Hunger.</title>
        <authorList>
            <person name="Harrison J."/>
            <person name="Moore K.A."/>
            <person name="Paszkiewicz K."/>
            <person name="Jones T."/>
            <person name="Grant M."/>
            <person name="Ambacheew D."/>
            <person name="Muzemil S."/>
            <person name="Studholme D.J."/>
        </authorList>
    </citation>
    <scope>NUCLEOTIDE SEQUENCE [LARGE SCALE GENOMIC DNA]</scope>
</reference>
<name>A0A427AFS9_ENSVE</name>
<dbReference type="EMBL" id="AMZH03002602">
    <property type="protein sequence ID" value="RRT75032.1"/>
    <property type="molecule type" value="Genomic_DNA"/>
</dbReference>
<dbReference type="Proteomes" id="UP000287651">
    <property type="component" value="Unassembled WGS sequence"/>
</dbReference>
<gene>
    <name evidence="2" type="ORF">B296_00030128</name>
</gene>
<feature type="region of interest" description="Disordered" evidence="1">
    <location>
        <begin position="49"/>
        <end position="75"/>
    </location>
</feature>
<evidence type="ECO:0000256" key="1">
    <source>
        <dbReference type="SAM" id="MobiDB-lite"/>
    </source>
</evidence>
<dbReference type="AlphaFoldDB" id="A0A427AFS9"/>